<evidence type="ECO:0000256" key="1">
    <source>
        <dbReference type="SAM" id="MobiDB-lite"/>
    </source>
</evidence>
<protein>
    <submittedName>
        <fullName evidence="3">Formamidopyrimidine-DNA glycosylase</fullName>
    </submittedName>
</protein>
<reference evidence="2 4" key="1">
    <citation type="submission" date="2017-04" db="EMBL/GenBank/DDBJ databases">
        <title>The Characteristic of a Fine Plant Growth-Promoting Rhizobacteria Bacillus mycoides Gnyt1 and its Whole Genome Sequencing Analysis.</title>
        <authorList>
            <person name="Li J.H."/>
            <person name="Yao T."/>
        </authorList>
    </citation>
    <scope>NUCLEOTIDE SEQUENCE [LARGE SCALE GENOMIC DNA]</scope>
    <source>
        <strain evidence="2 4">Gnyt1</strain>
    </source>
</reference>
<organism evidence="3 5">
    <name type="scientific">Bacillus mycoides</name>
    <dbReference type="NCBI Taxonomy" id="1405"/>
    <lineage>
        <taxon>Bacteria</taxon>
        <taxon>Bacillati</taxon>
        <taxon>Bacillota</taxon>
        <taxon>Bacilli</taxon>
        <taxon>Bacillales</taxon>
        <taxon>Bacillaceae</taxon>
        <taxon>Bacillus</taxon>
        <taxon>Bacillus cereus group</taxon>
    </lineage>
</organism>
<evidence type="ECO:0000313" key="3">
    <source>
        <dbReference type="EMBL" id="TKI87072.1"/>
    </source>
</evidence>
<dbReference type="EMBL" id="SZOD01000070">
    <property type="protein sequence ID" value="TKI87072.1"/>
    <property type="molecule type" value="Genomic_DNA"/>
</dbReference>
<accession>A0A1S9XZP3</accession>
<evidence type="ECO:0000313" key="4">
    <source>
        <dbReference type="Proteomes" id="UP000192932"/>
    </source>
</evidence>
<reference evidence="3 5" key="2">
    <citation type="journal article" date="2019" name="Environ. Microbiol.">
        <title>An active ?-lactamase is a part of an orchestrated cell wall stress resistance network of Bacillus subtilis and related rhizosphere species.</title>
        <authorList>
            <person name="Bucher T."/>
            <person name="Keren-Paz A."/>
            <person name="Hausser J."/>
            <person name="Olender T."/>
            <person name="Cytryn E."/>
            <person name="Kolodkin-Gal I."/>
        </authorList>
    </citation>
    <scope>NUCLEOTIDE SEQUENCE [LARGE SCALE GENOMIC DNA]</scope>
    <source>
        <strain evidence="3 5">I186</strain>
    </source>
</reference>
<evidence type="ECO:0000313" key="2">
    <source>
        <dbReference type="EMBL" id="ARJ24044.1"/>
    </source>
</evidence>
<name>A0A1S9SNK3_BACMY</name>
<feature type="compositionally biased region" description="Low complexity" evidence="1">
    <location>
        <begin position="1"/>
        <end position="14"/>
    </location>
</feature>
<dbReference type="Proteomes" id="UP000305524">
    <property type="component" value="Unassembled WGS sequence"/>
</dbReference>
<sequence>MKQNNSNQSYQRNSFPTNSRNIIFSKQNNSSF</sequence>
<proteinExistence type="predicted"/>
<evidence type="ECO:0000313" key="5">
    <source>
        <dbReference type="Proteomes" id="UP000305524"/>
    </source>
</evidence>
<dbReference type="AlphaFoldDB" id="A0A1S9SNK3"/>
<dbReference type="EMBL" id="CP020743">
    <property type="protein sequence ID" value="ARJ24044.1"/>
    <property type="molecule type" value="Genomic_DNA"/>
</dbReference>
<feature type="region of interest" description="Disordered" evidence="1">
    <location>
        <begin position="1"/>
        <end position="32"/>
    </location>
</feature>
<feature type="compositionally biased region" description="Polar residues" evidence="1">
    <location>
        <begin position="15"/>
        <end position="32"/>
    </location>
</feature>
<gene>
    <name evidence="2" type="ORF">B7492_23825</name>
    <name evidence="3" type="ORF">FC701_03210</name>
</gene>
<dbReference type="Proteomes" id="UP000192932">
    <property type="component" value="Chromosome"/>
</dbReference>
<accession>A0A1S9SNK3</accession>